<reference evidence="2 3" key="1">
    <citation type="submission" date="2020-12" db="EMBL/GenBank/DDBJ databases">
        <title>FDA dAtabase for Regulatory Grade micrObial Sequences (FDA-ARGOS): Supporting development and validation of Infectious Disease Dx tests.</title>
        <authorList>
            <person name="Sproer C."/>
            <person name="Gronow S."/>
            <person name="Severitt S."/>
            <person name="Schroder I."/>
            <person name="Tallon L."/>
            <person name="Sadzewicz L."/>
            <person name="Zhao X."/>
            <person name="Boylan J."/>
            <person name="Ott S."/>
            <person name="Bowen H."/>
            <person name="Vavikolanu K."/>
            <person name="Mehta A."/>
            <person name="Aluvathingal J."/>
            <person name="Nadendla S."/>
            <person name="Lowell S."/>
            <person name="Myers T."/>
            <person name="Yan Y."/>
            <person name="Sichtig H."/>
        </authorList>
    </citation>
    <scope>NUCLEOTIDE SEQUENCE [LARGE SCALE GENOMIC DNA]</scope>
    <source>
        <strain evidence="2 3">FDAARGOS_1050</strain>
    </source>
</reference>
<organism evidence="2 3">
    <name type="scientific">Achromobacter deleyi</name>
    <dbReference type="NCBI Taxonomy" id="1353891"/>
    <lineage>
        <taxon>Bacteria</taxon>
        <taxon>Pseudomonadati</taxon>
        <taxon>Pseudomonadota</taxon>
        <taxon>Betaproteobacteria</taxon>
        <taxon>Burkholderiales</taxon>
        <taxon>Alcaligenaceae</taxon>
        <taxon>Achromobacter</taxon>
    </lineage>
</organism>
<evidence type="ECO:0000256" key="1">
    <source>
        <dbReference type="SAM" id="MobiDB-lite"/>
    </source>
</evidence>
<protein>
    <submittedName>
        <fullName evidence="2">Uncharacterized protein</fullName>
    </submittedName>
</protein>
<gene>
    <name evidence="2" type="ORF">I6I07_15830</name>
</gene>
<feature type="region of interest" description="Disordered" evidence="1">
    <location>
        <begin position="208"/>
        <end position="242"/>
    </location>
</feature>
<sequence>MTEATQLAELPPPETALQVYSKPGGLEPWLDKIRTEVSGHVADLTTKKGREAIASLAFKVRKVKTALDGLGKEQVDRLKEIPKKIDAERLRMRTALDALAEEVRAPLTEWEAAEEARQQRHQQGIEWFRLRADEHHDLDAAELRATLEQVNARAVDASWEEYEAEAHRVKARAIDALTQALAAREKYDAEQAELARLRAAEAEREQKEREERIAREAAERAQREAEARAQAERDAAARREAEALAAAETARLNAQLAEQRRIAAEQQAELDRQAAAAREREAAAQAEQRARQAAEQAAAAERQRIADEQAAVAAEAARREADLAHKTAINRAALDAFVQGGMPEDCAKQAIKLIAKGQIPNIRITY</sequence>
<dbReference type="EMBL" id="CP065997">
    <property type="protein sequence ID" value="QQB38168.1"/>
    <property type="molecule type" value="Genomic_DNA"/>
</dbReference>
<evidence type="ECO:0000313" key="3">
    <source>
        <dbReference type="Proteomes" id="UP000595231"/>
    </source>
</evidence>
<feature type="compositionally biased region" description="Basic and acidic residues" evidence="1">
    <location>
        <begin position="273"/>
        <end position="292"/>
    </location>
</feature>
<proteinExistence type="predicted"/>
<name>A0A7T4E5V0_9BURK</name>
<accession>A0A7T4E5V0</accession>
<dbReference type="AlphaFoldDB" id="A0A7T4E5V0"/>
<feature type="region of interest" description="Disordered" evidence="1">
    <location>
        <begin position="273"/>
        <end position="295"/>
    </location>
</feature>
<dbReference type="Proteomes" id="UP000595231">
    <property type="component" value="Chromosome"/>
</dbReference>
<evidence type="ECO:0000313" key="2">
    <source>
        <dbReference type="EMBL" id="QQB38168.1"/>
    </source>
</evidence>